<feature type="region of interest" description="Disordered" evidence="1">
    <location>
        <begin position="1"/>
        <end position="32"/>
    </location>
</feature>
<dbReference type="EMBL" id="BKCJ010006429">
    <property type="protein sequence ID" value="GEU72108.1"/>
    <property type="molecule type" value="Genomic_DNA"/>
</dbReference>
<accession>A0A6L2ME03</accession>
<feature type="compositionally biased region" description="Polar residues" evidence="1">
    <location>
        <begin position="22"/>
        <end position="32"/>
    </location>
</feature>
<evidence type="ECO:0000313" key="2">
    <source>
        <dbReference type="EMBL" id="GEU72108.1"/>
    </source>
</evidence>
<dbReference type="AlphaFoldDB" id="A0A6L2ME03"/>
<sequence length="84" mass="9710">MSETNQSNPLAPEKPTEAILQQPYTTPSTTQKPIRVDEVVLRETLEEQARAEKEWEDRIKKEEAECELFILEFGVHTDSEYETG</sequence>
<reference evidence="2" key="1">
    <citation type="journal article" date="2019" name="Sci. Rep.">
        <title>Draft genome of Tanacetum cinerariifolium, the natural source of mosquito coil.</title>
        <authorList>
            <person name="Yamashiro T."/>
            <person name="Shiraishi A."/>
            <person name="Satake H."/>
            <person name="Nakayama K."/>
        </authorList>
    </citation>
    <scope>NUCLEOTIDE SEQUENCE</scope>
</reference>
<proteinExistence type="predicted"/>
<evidence type="ECO:0000256" key="1">
    <source>
        <dbReference type="SAM" id="MobiDB-lite"/>
    </source>
</evidence>
<name>A0A6L2ME03_TANCI</name>
<gene>
    <name evidence="2" type="ORF">Tci_044086</name>
</gene>
<protein>
    <submittedName>
        <fullName evidence="2">Uncharacterized protein</fullName>
    </submittedName>
</protein>
<organism evidence="2">
    <name type="scientific">Tanacetum cinerariifolium</name>
    <name type="common">Dalmatian daisy</name>
    <name type="synonym">Chrysanthemum cinerariifolium</name>
    <dbReference type="NCBI Taxonomy" id="118510"/>
    <lineage>
        <taxon>Eukaryota</taxon>
        <taxon>Viridiplantae</taxon>
        <taxon>Streptophyta</taxon>
        <taxon>Embryophyta</taxon>
        <taxon>Tracheophyta</taxon>
        <taxon>Spermatophyta</taxon>
        <taxon>Magnoliopsida</taxon>
        <taxon>eudicotyledons</taxon>
        <taxon>Gunneridae</taxon>
        <taxon>Pentapetalae</taxon>
        <taxon>asterids</taxon>
        <taxon>campanulids</taxon>
        <taxon>Asterales</taxon>
        <taxon>Asteraceae</taxon>
        <taxon>Asteroideae</taxon>
        <taxon>Anthemideae</taxon>
        <taxon>Anthemidinae</taxon>
        <taxon>Tanacetum</taxon>
    </lineage>
</organism>
<comment type="caution">
    <text evidence="2">The sequence shown here is derived from an EMBL/GenBank/DDBJ whole genome shotgun (WGS) entry which is preliminary data.</text>
</comment>